<evidence type="ECO:0000313" key="8">
    <source>
        <dbReference type="Proteomes" id="UP000192936"/>
    </source>
</evidence>
<accession>A0A1X7ELE3</accession>
<evidence type="ECO:0000256" key="4">
    <source>
        <dbReference type="SAM" id="Phobius"/>
    </source>
</evidence>
<dbReference type="InterPro" id="IPR004090">
    <property type="entry name" value="Chemotax_Me-accpt_rcpt"/>
</dbReference>
<keyword evidence="4" id="KW-0472">Membrane</keyword>
<comment type="similarity">
    <text evidence="2">Belongs to the methyl-accepting chemotaxis (MCP) protein family.</text>
</comment>
<dbReference type="InterPro" id="IPR038188">
    <property type="entry name" value="TorS_sensor_sf"/>
</dbReference>
<dbReference type="PANTHER" id="PTHR32089">
    <property type="entry name" value="METHYL-ACCEPTING CHEMOTAXIS PROTEIN MCPB"/>
    <property type="match status" value="1"/>
</dbReference>
<dbReference type="GO" id="GO:0016020">
    <property type="term" value="C:membrane"/>
    <property type="evidence" value="ECO:0007669"/>
    <property type="project" value="InterPro"/>
</dbReference>
<keyword evidence="4" id="KW-0812">Transmembrane</keyword>
<dbReference type="InterPro" id="IPR004089">
    <property type="entry name" value="MCPsignal_dom"/>
</dbReference>
<reference evidence="7 8" key="1">
    <citation type="submission" date="2017-04" db="EMBL/GenBank/DDBJ databases">
        <authorList>
            <person name="Afonso C.L."/>
            <person name="Miller P.J."/>
            <person name="Scott M.A."/>
            <person name="Spackman E."/>
            <person name="Goraichik I."/>
            <person name="Dimitrov K.M."/>
            <person name="Suarez D.L."/>
            <person name="Swayne D.E."/>
        </authorList>
    </citation>
    <scope>NUCLEOTIDE SEQUENCE [LARGE SCALE GENOMIC DNA]</scope>
    <source>
        <strain evidence="7 8">A2P</strain>
    </source>
</reference>
<proteinExistence type="inferred from homology"/>
<dbReference type="Gene3D" id="1.10.287.950">
    <property type="entry name" value="Methyl-accepting chemotaxis protein"/>
    <property type="match status" value="1"/>
</dbReference>
<dbReference type="AlphaFoldDB" id="A0A1X7ELE3"/>
<dbReference type="GO" id="GO:0007165">
    <property type="term" value="P:signal transduction"/>
    <property type="evidence" value="ECO:0007669"/>
    <property type="project" value="UniProtKB-KW"/>
</dbReference>
<keyword evidence="4" id="KW-1133">Transmembrane helix</keyword>
<dbReference type="SMART" id="SM00304">
    <property type="entry name" value="HAMP"/>
    <property type="match status" value="2"/>
</dbReference>
<dbReference type="Pfam" id="PF00672">
    <property type="entry name" value="HAMP"/>
    <property type="match status" value="1"/>
</dbReference>
<dbReference type="CDD" id="cd06225">
    <property type="entry name" value="HAMP"/>
    <property type="match status" value="1"/>
</dbReference>
<dbReference type="Pfam" id="PF00015">
    <property type="entry name" value="MCPsignal"/>
    <property type="match status" value="1"/>
</dbReference>
<dbReference type="EMBL" id="FXAK01000002">
    <property type="protein sequence ID" value="SMF35875.1"/>
    <property type="molecule type" value="Genomic_DNA"/>
</dbReference>
<dbReference type="OrthoDB" id="8476854at2"/>
<dbReference type="STRING" id="286727.SAMN02982917_1842"/>
<feature type="domain" description="HAMP" evidence="6">
    <location>
        <begin position="356"/>
        <end position="408"/>
    </location>
</feature>
<dbReference type="PROSITE" id="PS50885">
    <property type="entry name" value="HAMP"/>
    <property type="match status" value="1"/>
</dbReference>
<name>A0A1X7ELE3_9PROT</name>
<dbReference type="PROSITE" id="PS50111">
    <property type="entry name" value="CHEMOTAXIS_TRANSDUC_2"/>
    <property type="match status" value="1"/>
</dbReference>
<dbReference type="InterPro" id="IPR003660">
    <property type="entry name" value="HAMP_dom"/>
</dbReference>
<evidence type="ECO:0000313" key="7">
    <source>
        <dbReference type="EMBL" id="SMF35875.1"/>
    </source>
</evidence>
<dbReference type="SUPFAM" id="SSF58104">
    <property type="entry name" value="Methyl-accepting chemotaxis protein (MCP) signaling domain"/>
    <property type="match status" value="1"/>
</dbReference>
<dbReference type="SMART" id="SM00283">
    <property type="entry name" value="MA"/>
    <property type="match status" value="1"/>
</dbReference>
<evidence type="ECO:0000256" key="2">
    <source>
        <dbReference type="ARBA" id="ARBA00029447"/>
    </source>
</evidence>
<evidence type="ECO:0000256" key="1">
    <source>
        <dbReference type="ARBA" id="ARBA00023224"/>
    </source>
</evidence>
<dbReference type="Proteomes" id="UP000192936">
    <property type="component" value="Unassembled WGS sequence"/>
</dbReference>
<dbReference type="GO" id="GO:0006935">
    <property type="term" value="P:chemotaxis"/>
    <property type="evidence" value="ECO:0007669"/>
    <property type="project" value="InterPro"/>
</dbReference>
<evidence type="ECO:0000259" key="6">
    <source>
        <dbReference type="PROSITE" id="PS50885"/>
    </source>
</evidence>
<dbReference type="Gene3D" id="1.20.58.920">
    <property type="match status" value="1"/>
</dbReference>
<sequence length="705" mass="74135">MSFGRYLPSLHMGIRGKLFIAFSVVAVLTTLASGVGLWTMTAIHGRMLQISEQDLPSVVLAQQLQADASAVVAQAPVLDSVTNPNELSDRAEDLKAQMGLLSQTVQELTPLRPGDESLAFLKEVSAKMTTLQNAQIQAVSERLAIRKTRDAALRDIDLEQAAFAVLCQPIVDGLRATVERRGAGSGEAGGTVAGELVALMAGLELMQAGNRMGSLAAEASKASSLPQLDALRMDFTRLVERLPSLVARLPVDDAALLDPHLRILAELGLGPQGLFARSGEELAAATASWTALNDNRSLSDELRREASRLVHKVRAESAELVEEASTGIERGRRTLIAIGAASVIGTILMTWLYVGHVVVNRLSRLSQAMRSVAEGDLNAAIPVDGHDEITEMGRALEVFQMNARAAAETDQRAEQERARLAGERRQAFIGLAGQFETTFKAAVDRFARSASNMHSTAEIMAQFAGQAKREAASASVATHSATHSVQTVASAAEQLTSSISEITRQVRESARIAGEAVSDARATDATARSLNDAAGRIGEVVRLIGEIAAQTNLLALNATIEAARAGEAGKSFAVVAHEVKLLATQTAQATDEIGTQIAAMQLVTAKTVEAIRKIGGTIASIDGITGSIASAVEQQGAATQEIARNIVQAADGTYRMLSSIDAITTAATETGEAAGRVVDASAEMSSEARALSAEVSNFLGVVRAG</sequence>
<dbReference type="RefSeq" id="WP_085084410.1">
    <property type="nucleotide sequence ID" value="NZ_FXAK01000002.1"/>
</dbReference>
<evidence type="ECO:0000259" key="5">
    <source>
        <dbReference type="PROSITE" id="PS50111"/>
    </source>
</evidence>
<feature type="domain" description="Methyl-accepting transducer" evidence="5">
    <location>
        <begin position="442"/>
        <end position="685"/>
    </location>
</feature>
<dbReference type="PANTHER" id="PTHR32089:SF112">
    <property type="entry name" value="LYSOZYME-LIKE PROTEIN-RELATED"/>
    <property type="match status" value="1"/>
</dbReference>
<feature type="transmembrane region" description="Helical" evidence="4">
    <location>
        <begin position="335"/>
        <end position="359"/>
    </location>
</feature>
<dbReference type="Gene3D" id="6.10.340.10">
    <property type="match status" value="1"/>
</dbReference>
<protein>
    <submittedName>
        <fullName evidence="7">Methyl-accepting chemotaxis protein</fullName>
    </submittedName>
</protein>
<gene>
    <name evidence="7" type="ORF">SAMN02982917_1842</name>
</gene>
<dbReference type="PRINTS" id="PR00260">
    <property type="entry name" value="CHEMTRNSDUCR"/>
</dbReference>
<evidence type="ECO:0000256" key="3">
    <source>
        <dbReference type="PROSITE-ProRule" id="PRU00284"/>
    </source>
</evidence>
<keyword evidence="1 3" id="KW-0807">Transducer</keyword>
<organism evidence="7 8">
    <name type="scientific">Azospirillum oryzae</name>
    <dbReference type="NCBI Taxonomy" id="286727"/>
    <lineage>
        <taxon>Bacteria</taxon>
        <taxon>Pseudomonadati</taxon>
        <taxon>Pseudomonadota</taxon>
        <taxon>Alphaproteobacteria</taxon>
        <taxon>Rhodospirillales</taxon>
        <taxon>Azospirillaceae</taxon>
        <taxon>Azospirillum</taxon>
    </lineage>
</organism>
<dbReference type="GO" id="GO:0004888">
    <property type="term" value="F:transmembrane signaling receptor activity"/>
    <property type="evidence" value="ECO:0007669"/>
    <property type="project" value="InterPro"/>
</dbReference>